<feature type="compositionally biased region" description="Pro residues" evidence="1">
    <location>
        <begin position="375"/>
        <end position="384"/>
    </location>
</feature>
<dbReference type="Gene3D" id="3.30.70.1230">
    <property type="entry name" value="Nucleotide cyclase"/>
    <property type="match status" value="2"/>
</dbReference>
<dbReference type="PROSITE" id="PS50125">
    <property type="entry name" value="GUANYLATE_CYCLASE_2"/>
    <property type="match status" value="2"/>
</dbReference>
<sequence length="1320" mass="140330">MAAIAQFAGWLATQVFDVVGQVAGQPAADGGAYSDTVDLQVGKTVYHDVPASMRMELWLSQLQRKSARGPAVMAEYRDSLFEKLAPEVLGEIEKDTHRTFPHHPRLSTEEGQRAMLNVLRAYALSDPEIGYTQGMNFLAGLLLTYLPTEAEAYCALSLLMRQRGLREMYLPDMSLLQIRLWQLSKLLPPRLAAHLEAHAVLPVLYASSWLITCFASDFPFHFAARVMDVLLTGHHVASPVLKIAVALVTSCQHDLLNMHDFEEMVQYLRQDVPRWPKRALQDLLTDALSKPWSARQLKVLEQINGAESVMEAVARVNNLVQQPTVEAAEVAAVLEQVGSSATAGGAAPAAAQQAETRAEPSPRTVARSLSNSFRRPPPLPPPPRGKADAVQWDAWQAPDRLASVGPQQVRIEQSIGEVDLLDLDPQLSKALLAQQQPSGSGSSGSGSGGGRDSGATPPRGFLGIFRRSATPEQQASGGQAAAASRDLIQDVPSSHGSSLAAVLSQLGLSVAPSPPEEREPAARRFTTCQLREKHDSCSVLAGRIANKASLLSLPPEDRFNVLHRIYCNLDRIAEEHKVHKLYGGEFDFLMATNVAEADNGHPTTLFKAAQAMLQAAAEILLPSAGGSPEPLQLVLALASGPMASGLLGKISVTYQLVGEKVAAARELSTYQRMPLMVTCSTYARLPGEQQSRLHTAGRVQLRCLAGQDMGVYTPAQYAGVRLLQPHQQPVPHMVQQAALDEQAGDADAAAQDGEPGTEAEAEAEDTCAPLYKTSHVCCSVLVGSIRNAWLLHSMPPVQQFRWLHLMHLQVDDLIQTLEGHGDPYKLYGGPAGFMVCTNVAVPDDDHAATLLRFALLLQVALKHLKLPGPNGEPVPVQLTMTMASGPAASGLLGRMSLTYQVVGREAALANELNTQQRVPLVVTEGAYHELPPEVQQLCGPPCPVECPGGQRIVVHSAPATACPPFPEPQTAGGALPAAEEEEEQDPEGLPPADQQAASTSLAALSAQQRLGRGSPSGALALQLTAVAAADPGARTAAAAGAERDASGATSEGPPTPKGSPSLAGMSSTALESSQAVAEEASLAPSAAVLHYSKAGKQAGKRAEGVAQQRNGTETRYAMDAVLRFEDPEVEAAFVRRTAPQPGELGASLALAGVGMLCPLALPLIWHSWAMPLLLAAHGLPLLLAALCCWLFPTGAWRCCEALWLVQRVAVAAALTTVRWLGGPAGPFPFAAWVASLAILAVQSCLVLPVCFRLHLLASLLVFDVLLGWAGPLSPGAWAAVAAGEAALALVAGRRERQARRAFVQACQRSSRPLTLHVRAG</sequence>
<dbReference type="InterPro" id="IPR001054">
    <property type="entry name" value="A/G_cyclase"/>
</dbReference>
<keyword evidence="2" id="KW-0812">Transmembrane</keyword>
<dbReference type="GO" id="GO:0031267">
    <property type="term" value="F:small GTPase binding"/>
    <property type="evidence" value="ECO:0007669"/>
    <property type="project" value="TreeGrafter"/>
</dbReference>
<dbReference type="GO" id="GO:0009190">
    <property type="term" value="P:cyclic nucleotide biosynthetic process"/>
    <property type="evidence" value="ECO:0007669"/>
    <property type="project" value="InterPro"/>
</dbReference>
<dbReference type="Gene3D" id="1.10.8.270">
    <property type="entry name" value="putative rabgap domain of human tbc1 domain family member 14 like domains"/>
    <property type="match status" value="1"/>
</dbReference>
<feature type="region of interest" description="Disordered" evidence="1">
    <location>
        <begin position="432"/>
        <end position="462"/>
    </location>
</feature>
<gene>
    <name evidence="5" type="ORF">C2E21_2857</name>
</gene>
<dbReference type="InterPro" id="IPR035969">
    <property type="entry name" value="Rab-GAP_TBC_sf"/>
</dbReference>
<feature type="region of interest" description="Disordered" evidence="1">
    <location>
        <begin position="344"/>
        <end position="388"/>
    </location>
</feature>
<dbReference type="STRING" id="3076.A0A2P6TVS4"/>
<evidence type="ECO:0000259" key="3">
    <source>
        <dbReference type="PROSITE" id="PS50086"/>
    </source>
</evidence>
<feature type="compositionally biased region" description="Acidic residues" evidence="1">
    <location>
        <begin position="755"/>
        <end position="764"/>
    </location>
</feature>
<evidence type="ECO:0000256" key="1">
    <source>
        <dbReference type="SAM" id="MobiDB-lite"/>
    </source>
</evidence>
<feature type="compositionally biased region" description="Low complexity" evidence="1">
    <location>
        <begin position="990"/>
        <end position="1001"/>
    </location>
</feature>
<feature type="compositionally biased region" description="Low complexity" evidence="1">
    <location>
        <begin position="344"/>
        <end position="355"/>
    </location>
</feature>
<feature type="region of interest" description="Disordered" evidence="1">
    <location>
        <begin position="1034"/>
        <end position="1071"/>
    </location>
</feature>
<dbReference type="Pfam" id="PF00566">
    <property type="entry name" value="RabGAP-TBC"/>
    <property type="match status" value="1"/>
</dbReference>
<dbReference type="SMART" id="SM00164">
    <property type="entry name" value="TBC"/>
    <property type="match status" value="1"/>
</dbReference>
<dbReference type="PANTHER" id="PTHR47219">
    <property type="entry name" value="RAB GTPASE-ACTIVATING PROTEIN 1-LIKE"/>
    <property type="match status" value="1"/>
</dbReference>
<dbReference type="GO" id="GO:0035556">
    <property type="term" value="P:intracellular signal transduction"/>
    <property type="evidence" value="ECO:0007669"/>
    <property type="project" value="InterPro"/>
</dbReference>
<dbReference type="GO" id="GO:0005096">
    <property type="term" value="F:GTPase activator activity"/>
    <property type="evidence" value="ECO:0007669"/>
    <property type="project" value="TreeGrafter"/>
</dbReference>
<feature type="domain" description="Rab-GAP TBC" evidence="3">
    <location>
        <begin position="48"/>
        <end position="234"/>
    </location>
</feature>
<organism evidence="5 6">
    <name type="scientific">Chlorella sorokiniana</name>
    <name type="common">Freshwater green alga</name>
    <dbReference type="NCBI Taxonomy" id="3076"/>
    <lineage>
        <taxon>Eukaryota</taxon>
        <taxon>Viridiplantae</taxon>
        <taxon>Chlorophyta</taxon>
        <taxon>core chlorophytes</taxon>
        <taxon>Trebouxiophyceae</taxon>
        <taxon>Chlorellales</taxon>
        <taxon>Chlorellaceae</taxon>
        <taxon>Chlorella clade</taxon>
        <taxon>Chlorella</taxon>
    </lineage>
</organism>
<feature type="compositionally biased region" description="Low complexity" evidence="1">
    <location>
        <begin position="739"/>
        <end position="754"/>
    </location>
</feature>
<dbReference type="InterPro" id="IPR029787">
    <property type="entry name" value="Nucleotide_cyclase"/>
</dbReference>
<evidence type="ECO:0000256" key="2">
    <source>
        <dbReference type="SAM" id="Phobius"/>
    </source>
</evidence>
<dbReference type="Pfam" id="PF00211">
    <property type="entry name" value="Guanylate_cyc"/>
    <property type="match status" value="2"/>
</dbReference>
<evidence type="ECO:0000313" key="6">
    <source>
        <dbReference type="Proteomes" id="UP000239899"/>
    </source>
</evidence>
<feature type="domain" description="Guanylate cyclase" evidence="4">
    <location>
        <begin position="538"/>
        <end position="668"/>
    </location>
</feature>
<protein>
    <submittedName>
        <fullName evidence="5">TBC1 domain family member 1</fullName>
    </submittedName>
</protein>
<name>A0A2P6TVS4_CHLSO</name>
<reference evidence="5 6" key="1">
    <citation type="journal article" date="2018" name="Plant J.">
        <title>Genome sequences of Chlorella sorokiniana UTEX 1602 and Micractinium conductrix SAG 241.80: implications to maltose excretion by a green alga.</title>
        <authorList>
            <person name="Arriola M.B."/>
            <person name="Velmurugan N."/>
            <person name="Zhang Y."/>
            <person name="Plunkett M.H."/>
            <person name="Hondzo H."/>
            <person name="Barney B.M."/>
        </authorList>
    </citation>
    <scope>NUCLEOTIDE SEQUENCE [LARGE SCALE GENOMIC DNA]</scope>
    <source>
        <strain evidence="6">UTEX 1602</strain>
    </source>
</reference>
<evidence type="ECO:0000259" key="4">
    <source>
        <dbReference type="PROSITE" id="PS50125"/>
    </source>
</evidence>
<dbReference type="SUPFAM" id="SSF55073">
    <property type="entry name" value="Nucleotide cyclase"/>
    <property type="match status" value="2"/>
</dbReference>
<proteinExistence type="predicted"/>
<comment type="caution">
    <text evidence="5">The sequence shown here is derived from an EMBL/GenBank/DDBJ whole genome shotgun (WGS) entry which is preliminary data.</text>
</comment>
<dbReference type="PANTHER" id="PTHR47219:SF9">
    <property type="entry name" value="GTPASE ACTIVATING PROTEIN AND CENTROSOME-ASSOCIATED, ISOFORM B"/>
    <property type="match status" value="1"/>
</dbReference>
<dbReference type="SUPFAM" id="SSF47923">
    <property type="entry name" value="Ypt/Rab-GAP domain of gyp1p"/>
    <property type="match status" value="2"/>
</dbReference>
<keyword evidence="6" id="KW-1185">Reference proteome</keyword>
<keyword evidence="2" id="KW-1133">Transmembrane helix</keyword>
<dbReference type="InterPro" id="IPR000195">
    <property type="entry name" value="Rab-GAP-TBC_dom"/>
</dbReference>
<dbReference type="Proteomes" id="UP000239899">
    <property type="component" value="Unassembled WGS sequence"/>
</dbReference>
<dbReference type="InterPro" id="IPR050302">
    <property type="entry name" value="Rab_GAP_TBC_domain"/>
</dbReference>
<dbReference type="Gene3D" id="1.10.472.80">
    <property type="entry name" value="Ypt/Rab-GAP domain of gyp1p, domain 3"/>
    <property type="match status" value="1"/>
</dbReference>
<feature type="transmembrane region" description="Helical" evidence="2">
    <location>
        <begin position="1275"/>
        <end position="1292"/>
    </location>
</feature>
<feature type="region of interest" description="Disordered" evidence="1">
    <location>
        <begin position="963"/>
        <end position="1001"/>
    </location>
</feature>
<feature type="transmembrane region" description="Helical" evidence="2">
    <location>
        <begin position="1144"/>
        <end position="1165"/>
    </location>
</feature>
<keyword evidence="2" id="KW-0472">Membrane</keyword>
<accession>A0A2P6TVS4</accession>
<feature type="domain" description="Guanylate cyclase" evidence="4">
    <location>
        <begin position="779"/>
        <end position="913"/>
    </location>
</feature>
<feature type="region of interest" description="Disordered" evidence="1">
    <location>
        <begin position="739"/>
        <end position="764"/>
    </location>
</feature>
<feature type="transmembrane region" description="Helical" evidence="2">
    <location>
        <begin position="1233"/>
        <end position="1255"/>
    </location>
</feature>
<dbReference type="PROSITE" id="PS50086">
    <property type="entry name" value="TBC_RABGAP"/>
    <property type="match status" value="1"/>
</dbReference>
<dbReference type="EMBL" id="LHPG02000005">
    <property type="protein sequence ID" value="PRW58161.1"/>
    <property type="molecule type" value="Genomic_DNA"/>
</dbReference>
<dbReference type="OrthoDB" id="294251at2759"/>
<feature type="compositionally biased region" description="Gly residues" evidence="1">
    <location>
        <begin position="441"/>
        <end position="452"/>
    </location>
</feature>
<evidence type="ECO:0000313" key="5">
    <source>
        <dbReference type="EMBL" id="PRW58161.1"/>
    </source>
</evidence>
<feature type="transmembrane region" description="Helical" evidence="2">
    <location>
        <begin position="1172"/>
        <end position="1192"/>
    </location>
</feature>